<evidence type="ECO:0000313" key="1">
    <source>
        <dbReference type="EMBL" id="CAB4196536.1"/>
    </source>
</evidence>
<accession>A0A6J5RQI3</accession>
<organism evidence="1">
    <name type="scientific">uncultured Caudovirales phage</name>
    <dbReference type="NCBI Taxonomy" id="2100421"/>
    <lineage>
        <taxon>Viruses</taxon>
        <taxon>Duplodnaviria</taxon>
        <taxon>Heunggongvirae</taxon>
        <taxon>Uroviricota</taxon>
        <taxon>Caudoviricetes</taxon>
        <taxon>Peduoviridae</taxon>
        <taxon>Maltschvirus</taxon>
        <taxon>Maltschvirus maltsch</taxon>
    </lineage>
</organism>
<protein>
    <submittedName>
        <fullName evidence="1">Uncharacterized protein</fullName>
    </submittedName>
</protein>
<dbReference type="EMBL" id="LR797252">
    <property type="protein sequence ID" value="CAB4196536.1"/>
    <property type="molecule type" value="Genomic_DNA"/>
</dbReference>
<reference evidence="1" key="1">
    <citation type="submission" date="2020-05" db="EMBL/GenBank/DDBJ databases">
        <authorList>
            <person name="Chiriac C."/>
            <person name="Salcher M."/>
            <person name="Ghai R."/>
            <person name="Kavagutti S V."/>
        </authorList>
    </citation>
    <scope>NUCLEOTIDE SEQUENCE</scope>
</reference>
<name>A0A6J5RQI3_9CAUD</name>
<gene>
    <name evidence="1" type="ORF">UFOVP1290_56</name>
</gene>
<sequence length="81" mass="9347">MNLQEIISLISLRQYVQDSLSNPTIDRQTVSYLNGVLIMIDKKIITQLKGDQFKEYINYSDVKQSIEDVARITNIKSGLKR</sequence>
<proteinExistence type="predicted"/>